<dbReference type="InterPro" id="IPR016039">
    <property type="entry name" value="Thiolase-like"/>
</dbReference>
<proteinExistence type="predicted"/>
<dbReference type="GO" id="GO:0005737">
    <property type="term" value="C:cytoplasm"/>
    <property type="evidence" value="ECO:0007669"/>
    <property type="project" value="TreeGrafter"/>
</dbReference>
<dbReference type="GO" id="GO:0005886">
    <property type="term" value="C:plasma membrane"/>
    <property type="evidence" value="ECO:0007669"/>
    <property type="project" value="TreeGrafter"/>
</dbReference>
<dbReference type="Gene3D" id="3.30.559.30">
    <property type="entry name" value="Nonribosomal peptide synthetase, condensation domain"/>
    <property type="match status" value="2"/>
</dbReference>
<evidence type="ECO:0000256" key="6">
    <source>
        <dbReference type="ARBA" id="ARBA00022679"/>
    </source>
</evidence>
<dbReference type="InterPro" id="IPR050091">
    <property type="entry name" value="PKS_NRPS_Biosynth_Enz"/>
</dbReference>
<dbReference type="PROSITE" id="PS00012">
    <property type="entry name" value="PHOSPHOPANTETHEINE"/>
    <property type="match status" value="2"/>
</dbReference>
<accession>A0A4U8VZ75</accession>
<dbReference type="GO" id="GO:0004312">
    <property type="term" value="F:fatty acid synthase activity"/>
    <property type="evidence" value="ECO:0007669"/>
    <property type="project" value="TreeGrafter"/>
</dbReference>
<evidence type="ECO:0000256" key="4">
    <source>
        <dbReference type="ARBA" id="ARBA00022553"/>
    </source>
</evidence>
<evidence type="ECO:0000256" key="5">
    <source>
        <dbReference type="ARBA" id="ARBA00022598"/>
    </source>
</evidence>
<dbReference type="InterPro" id="IPR006162">
    <property type="entry name" value="Ppantetheine_attach_site"/>
</dbReference>
<evidence type="ECO:0000256" key="2">
    <source>
        <dbReference type="ARBA" id="ARBA00004924"/>
    </source>
</evidence>
<dbReference type="InterPro" id="IPR001242">
    <property type="entry name" value="Condensation_dom"/>
</dbReference>
<evidence type="ECO:0000256" key="1">
    <source>
        <dbReference type="ARBA" id="ARBA00001957"/>
    </source>
</evidence>
<sequence>MNDDNAVAIVGMACRFPGAPDLASYWDLISAGREGMTRFDDAELAARGVPADLRGHRHYVPVGGVIDGQDHFEPEHFGIPAGDAALMDPQLRLLMECAWDALGDAGHRAGADLDAVGVFTGAARSDYLEHNLATYRARAARDPLGLLQAETGTLTDYFAQQIAYRLDLTGPAVAVQATCATSLVAVHMAAQALLSEECDAALAGGASLIVPQGRGYLHVPDAIFSADGHTRSFGAQASGMVHSQGVGMVVLRRLADALADGDPIYAVVRGSAVNHDGGGKAGFTAPSAAGQARVIAEALAVADVGIDAVDLIEAHGTATALGDQIELAALTAVFADRVADQPIALGSVKSNIGHTNSAAGIAGLIKTALALSHRRLPATLHARPRHPDLEQRRGLFDTVEQTRDWPERDGTRIAGVSSFGIGGVNCHVVLEQAPVRGDTAEPDPRAQLLLVSAATEHGCRDQLAQAAAAVDAATAADYAYTASAGRHHDSGWRATAVVTGESAVQPVATAQMPARRPDIVFAFPGAGSQYSGMGAGLYRDEPVFAECIDECAEAMRPVLRYDIREIITGRAPQHDVDDVRYGQPALFAASLATAATLRGYGIEPAGVIGHSLGEYAAAVVAGMLGTADAAHLVAVRSAALAQTAPGAMLAVTLGDVDVRAALARYPQLTIAAVNGPDSCVVSGPAADIDNFAIALRRAGIPTSRLRIGAALHSPAVEPAVDPLRTAAASVPFAPASVPLYSTRTGATLRTVDAEHWARHLREPVQFGRALETALAAAPTVLVQVGPGNGLAVLARRNAPAGLTAAVPTLPDAGESGEAADRSALLTAMGHLWCQGADIAVDALSRGRRRLRLPSYPFQRRRIWVDPPSGDRVAGTAVERSAVEEGNADPVSDVQSAGASPSTGAAVEGSAVDWAATESVSAGRASLTGSSGVVGGPVPAGSSNGVVTAAVETSSPETLIRVPVATPSVTTVETVTTAESVTRPEPPARTADDAMARIPARTATNVAPYGRAEEVDPAHPGQGDSTATTAGGRPSDDPWQTADPDVSIVAALWSDLLGQDVADPEDDFFALGGTSMLATRMLDLLNEREGTDIRMRELLANSTVAALAALVTERRPATTAVGVEQTPPLVQPPAGSVGSDEPEATDTVPLTRVQHAYWVGRSGAFGLSDVACHIYLEYDCDKLDLERYERAWNLLIQRHEMLRAVITEDGRNRVLPEVPAFHIRRHDLTRSAQQREETLTDLRRRLSHRVHRPDRWPLFDVRAALIDDTTTRLFIGIDALICDAGSFLVLDRDLRQLYTDPAAVLPALSTGFADYVAHTEARLDSTERRRAVEYWQQRIDELPGPPELPTRPRTQTQPWFARRQARLSTAEWQQLRRHAAEHGATPSAVLLTAYADVLAAWSGSERFTLSLTLIDRPVALPAIDAAVGDFTTLMAHEVDRTGGGHFAARLARTQRRLFDDIDHREYSALELLAEMSTRTGRRTLLPVVFTSALDAAELVGGAPDLEWAGRIVHGVSQTPQVWLDHQAFVHTDGLQLQWDVLETVLDPAAADIAFASYVETLRRLAADPRAWTETDTGAQSPQPQDDLTGAVADIWAEVLKLDADAVHSSSTFVGLGGDSVLAVRMATMVRTRLGVAVPVADLVGDLCFADLVELVAERRSEVSAPSIELVRQADSSSPFPLTPLQQAYWVGQQHGYALSYDSAHNYVDFRLSGVDPSMLEPAVRRQVERQPMLRAIFLADGTQQVLPADDPRLADLPITHLDLREASAGEVDRRLAEIRAELQRTGPQMDPWPFTITAARLPSGELGLHIVCSLLVADGWSVQLMFTELFTYLDEPHAVLPALTAHFGDYVETISRQRGEAEWLAQRQWWWDRIDDLPSAPALPLAAPFDQVRPDTLERREFRVSGERMAVLRELCAQHNITPTAAFATCWTLALARLSGHRRFLLNVLYLNRLHLPRDLDHAIGPYAGTVLLDVALPAAPTFLAAARHVQEATATMLDHGQVTGVEVLRELARRRRDTAPQAPVVFHSTLGLHPPGGTPDTVQVRDFYQRVRTPQVALDMQVFQWDWDDSVMVNLDAVAELFPPGVLDALFADVCDTVTTLVDRPEFWTSLVEVPAPEQLDRAPAPQTRPAADGPPTTPTERAVAELWARMVDAPAPLDRGTDFFTIGGDSVLAIRMLNRLRTELGLSVTPRAFLADPTLAGVAAAARHESPDRQIPLDCLVPLREGTGRPLFLIHPTGGDVLCYLDLSRLLDTTAPIVGIQDPELAGSSGPATIAEAARVYAEVIRAHQPDGPYRLGGWSMGGILAHEVARRLRADGATVEALIMLDSNIADRIHHVDGSAFWTRYVGSLAAFRDLDIATGFGADFDTATDDQQRAEVRRRLAAAGVPERGNPDDQRLGEEVFRRHLRALGAHDTASLDGTDTAVLLVRAALPAPHNSGVGMGVDDCGDLTDLGWAAHTDAVIDSRPIAAHHYALLRPPAVSTVAHMVSELLATLDRTEQP</sequence>
<dbReference type="InterPro" id="IPR014031">
    <property type="entry name" value="Ketoacyl_synth_C"/>
</dbReference>
<dbReference type="Pfam" id="PF00668">
    <property type="entry name" value="Condensation"/>
    <property type="match status" value="2"/>
</dbReference>
<dbReference type="PANTHER" id="PTHR43775">
    <property type="entry name" value="FATTY ACID SYNTHASE"/>
    <property type="match status" value="1"/>
</dbReference>
<feature type="domain" description="Carrier" evidence="9">
    <location>
        <begin position="2135"/>
        <end position="2211"/>
    </location>
</feature>
<dbReference type="SUPFAM" id="SSF53474">
    <property type="entry name" value="alpha/beta-Hydrolases"/>
    <property type="match status" value="1"/>
</dbReference>
<comment type="cofactor">
    <cofactor evidence="1">
        <name>pantetheine 4'-phosphate</name>
        <dbReference type="ChEBI" id="CHEBI:47942"/>
    </cofactor>
</comment>
<dbReference type="InterPro" id="IPR029058">
    <property type="entry name" value="AB_hydrolase_fold"/>
</dbReference>
<dbReference type="CDD" id="cd19535">
    <property type="entry name" value="Cyc_NRPS"/>
    <property type="match status" value="2"/>
</dbReference>
<dbReference type="Pfam" id="PF00109">
    <property type="entry name" value="ketoacyl-synt"/>
    <property type="match status" value="1"/>
</dbReference>
<feature type="region of interest" description="Disordered" evidence="8">
    <location>
        <begin position="1124"/>
        <end position="1143"/>
    </location>
</feature>
<dbReference type="PANTHER" id="PTHR43775:SF37">
    <property type="entry name" value="SI:DKEY-61P9.11"/>
    <property type="match status" value="1"/>
</dbReference>
<dbReference type="InterPro" id="IPR009081">
    <property type="entry name" value="PP-bd_ACP"/>
</dbReference>
<dbReference type="Gene3D" id="3.40.50.1820">
    <property type="entry name" value="alpha/beta hydrolase"/>
    <property type="match status" value="2"/>
</dbReference>
<comment type="pathway">
    <text evidence="2">Siderophore biosynthesis.</text>
</comment>
<dbReference type="SUPFAM" id="SSF55048">
    <property type="entry name" value="Probable ACP-binding domain of malonyl-CoA ACP transacylase"/>
    <property type="match status" value="1"/>
</dbReference>
<reference evidence="11 12" key="1">
    <citation type="submission" date="2019-02" db="EMBL/GenBank/DDBJ databases">
        <authorList>
            <consortium name="Pathogen Informatics"/>
        </authorList>
    </citation>
    <scope>NUCLEOTIDE SEQUENCE [LARGE SCALE GENOMIC DNA]</scope>
    <source>
        <strain evidence="11 12">3012STDY6756504</strain>
    </source>
</reference>
<dbReference type="SUPFAM" id="SSF52777">
    <property type="entry name" value="CoA-dependent acyltransferases"/>
    <property type="match status" value="4"/>
</dbReference>
<dbReference type="InterPro" id="IPR014030">
    <property type="entry name" value="Ketoacyl_synth_N"/>
</dbReference>
<dbReference type="InterPro" id="IPR036736">
    <property type="entry name" value="ACP-like_sf"/>
</dbReference>
<protein>
    <submittedName>
        <fullName evidence="11">Beta-ketoacyl-acyl-carrier-protein synthase I</fullName>
        <ecNumber evidence="11">2.3.1.41</ecNumber>
    </submittedName>
</protein>
<dbReference type="Proteomes" id="UP000290439">
    <property type="component" value="Chromosome"/>
</dbReference>
<keyword evidence="3" id="KW-0596">Phosphopantetheine</keyword>
<dbReference type="SUPFAM" id="SSF47336">
    <property type="entry name" value="ACP-like"/>
    <property type="match status" value="3"/>
</dbReference>
<feature type="region of interest" description="Disordered" evidence="8">
    <location>
        <begin position="2118"/>
        <end position="2139"/>
    </location>
</feature>
<dbReference type="InterPro" id="IPR016035">
    <property type="entry name" value="Acyl_Trfase/lysoPLipase"/>
</dbReference>
<keyword evidence="6 11" id="KW-0808">Transferase</keyword>
<dbReference type="PROSITE" id="PS52004">
    <property type="entry name" value="KS3_2"/>
    <property type="match status" value="1"/>
</dbReference>
<dbReference type="InterPro" id="IPR001227">
    <property type="entry name" value="Ac_transferase_dom_sf"/>
</dbReference>
<evidence type="ECO:0000256" key="3">
    <source>
        <dbReference type="ARBA" id="ARBA00022450"/>
    </source>
</evidence>
<organism evidence="11 12">
    <name type="scientific">Nocardia cyriacigeorgica</name>
    <dbReference type="NCBI Taxonomy" id="135487"/>
    <lineage>
        <taxon>Bacteria</taxon>
        <taxon>Bacillati</taxon>
        <taxon>Actinomycetota</taxon>
        <taxon>Actinomycetes</taxon>
        <taxon>Mycobacteriales</taxon>
        <taxon>Nocardiaceae</taxon>
        <taxon>Nocardia</taxon>
    </lineage>
</organism>
<dbReference type="GO" id="GO:0016874">
    <property type="term" value="F:ligase activity"/>
    <property type="evidence" value="ECO:0007669"/>
    <property type="project" value="UniProtKB-KW"/>
</dbReference>
<name>A0A4U8VZ75_9NOCA</name>
<dbReference type="InterPro" id="IPR001031">
    <property type="entry name" value="Thioesterase"/>
</dbReference>
<dbReference type="InterPro" id="IPR023213">
    <property type="entry name" value="CAT-like_dom_sf"/>
</dbReference>
<gene>
    <name evidence="11" type="primary">ppsE</name>
    <name evidence="11" type="ORF">NCTC10797_01594</name>
</gene>
<dbReference type="FunFam" id="3.30.559.30:FF:000006">
    <property type="entry name" value="Yersiniabactin polyketide/non-ribosomal peptide synthetase"/>
    <property type="match status" value="1"/>
</dbReference>
<dbReference type="Pfam" id="PF00550">
    <property type="entry name" value="PP-binding"/>
    <property type="match status" value="3"/>
</dbReference>
<dbReference type="SMART" id="SM00824">
    <property type="entry name" value="PKS_TE"/>
    <property type="match status" value="1"/>
</dbReference>
<dbReference type="EMBL" id="LR215973">
    <property type="protein sequence ID" value="VFA97829.1"/>
    <property type="molecule type" value="Genomic_DNA"/>
</dbReference>
<dbReference type="SMART" id="SM00825">
    <property type="entry name" value="PKS_KS"/>
    <property type="match status" value="1"/>
</dbReference>
<dbReference type="InterPro" id="IPR014043">
    <property type="entry name" value="Acyl_transferase_dom"/>
</dbReference>
<dbReference type="InterPro" id="IPR020802">
    <property type="entry name" value="TesA-like"/>
</dbReference>
<dbReference type="SUPFAM" id="SSF53901">
    <property type="entry name" value="Thiolase-like"/>
    <property type="match status" value="1"/>
</dbReference>
<dbReference type="GO" id="GO:0006633">
    <property type="term" value="P:fatty acid biosynthetic process"/>
    <property type="evidence" value="ECO:0007669"/>
    <property type="project" value="TreeGrafter"/>
</dbReference>
<feature type="compositionally biased region" description="Polar residues" evidence="8">
    <location>
        <begin position="892"/>
        <end position="902"/>
    </location>
</feature>
<dbReference type="CDD" id="cd00833">
    <property type="entry name" value="PKS"/>
    <property type="match status" value="1"/>
</dbReference>
<evidence type="ECO:0000259" key="9">
    <source>
        <dbReference type="PROSITE" id="PS50075"/>
    </source>
</evidence>
<feature type="domain" description="Ketosynthase family 3 (KS3)" evidence="10">
    <location>
        <begin position="4"/>
        <end position="432"/>
    </location>
</feature>
<feature type="region of interest" description="Disordered" evidence="8">
    <location>
        <begin position="974"/>
        <end position="1041"/>
    </location>
</feature>
<dbReference type="Pfam" id="PF16197">
    <property type="entry name" value="KAsynt_C_assoc"/>
    <property type="match status" value="1"/>
</dbReference>
<dbReference type="Gene3D" id="3.40.47.10">
    <property type="match status" value="1"/>
</dbReference>
<dbReference type="InterPro" id="IPR016036">
    <property type="entry name" value="Malonyl_transacylase_ACP-bd"/>
</dbReference>
<evidence type="ECO:0000256" key="7">
    <source>
        <dbReference type="ARBA" id="ARBA00023268"/>
    </source>
</evidence>
<dbReference type="Gene3D" id="1.10.1200.10">
    <property type="entry name" value="ACP-like"/>
    <property type="match status" value="2"/>
</dbReference>
<dbReference type="PROSITE" id="PS50075">
    <property type="entry name" value="CARRIER"/>
    <property type="match status" value="3"/>
</dbReference>
<evidence type="ECO:0000256" key="8">
    <source>
        <dbReference type="SAM" id="MobiDB-lite"/>
    </source>
</evidence>
<evidence type="ECO:0000313" key="12">
    <source>
        <dbReference type="Proteomes" id="UP000290439"/>
    </source>
</evidence>
<dbReference type="Pfam" id="PF00698">
    <property type="entry name" value="Acyl_transf_1"/>
    <property type="match status" value="1"/>
</dbReference>
<evidence type="ECO:0000313" key="11">
    <source>
        <dbReference type="EMBL" id="VFA97829.1"/>
    </source>
</evidence>
<dbReference type="Pfam" id="PF02801">
    <property type="entry name" value="Ketoacyl-synt_C"/>
    <property type="match status" value="1"/>
</dbReference>
<dbReference type="Gene3D" id="3.30.559.10">
    <property type="entry name" value="Chloramphenicol acetyltransferase-like domain"/>
    <property type="match status" value="2"/>
</dbReference>
<dbReference type="SMART" id="SM00823">
    <property type="entry name" value="PKS_PP"/>
    <property type="match status" value="3"/>
</dbReference>
<dbReference type="InterPro" id="IPR020841">
    <property type="entry name" value="PKS_Beta-ketoAc_synthase_dom"/>
</dbReference>
<dbReference type="SMART" id="SM00827">
    <property type="entry name" value="PKS_AT"/>
    <property type="match status" value="1"/>
</dbReference>
<keyword evidence="5" id="KW-0436">Ligase</keyword>
<dbReference type="Gene3D" id="3.30.70.3290">
    <property type="match status" value="1"/>
</dbReference>
<feature type="domain" description="Carrier" evidence="9">
    <location>
        <begin position="1039"/>
        <end position="1114"/>
    </location>
</feature>
<dbReference type="Gene3D" id="3.40.366.10">
    <property type="entry name" value="Malonyl-Coenzyme A Acyl Carrier Protein, domain 2"/>
    <property type="match status" value="1"/>
</dbReference>
<dbReference type="GO" id="GO:0004315">
    <property type="term" value="F:3-oxoacyl-[acyl-carrier-protein] synthase activity"/>
    <property type="evidence" value="ECO:0007669"/>
    <property type="project" value="UniProtKB-EC"/>
</dbReference>
<dbReference type="InterPro" id="IPR057737">
    <property type="entry name" value="Condensation_MtbB-like"/>
</dbReference>
<dbReference type="Pfam" id="PF00975">
    <property type="entry name" value="Thioesterase"/>
    <property type="match status" value="1"/>
</dbReference>
<dbReference type="SUPFAM" id="SSF52151">
    <property type="entry name" value="FabD/lysophospholipase-like"/>
    <property type="match status" value="1"/>
</dbReference>
<dbReference type="InterPro" id="IPR020806">
    <property type="entry name" value="PKS_PP-bd"/>
</dbReference>
<keyword evidence="11" id="KW-0012">Acyltransferase</keyword>
<keyword evidence="7" id="KW-0511">Multifunctional enzyme</keyword>
<dbReference type="InterPro" id="IPR032821">
    <property type="entry name" value="PKS_assoc"/>
</dbReference>
<dbReference type="FunFam" id="3.30.559.10:FF:000023">
    <property type="entry name" value="Non-ribosomal peptide synthetase"/>
    <property type="match status" value="1"/>
</dbReference>
<feature type="region of interest" description="Disordered" evidence="8">
    <location>
        <begin position="866"/>
        <end position="904"/>
    </location>
</feature>
<evidence type="ECO:0000259" key="10">
    <source>
        <dbReference type="PROSITE" id="PS52004"/>
    </source>
</evidence>
<dbReference type="RefSeq" id="WP_130916623.1">
    <property type="nucleotide sequence ID" value="NZ_LR215973.1"/>
</dbReference>
<dbReference type="GO" id="GO:0071770">
    <property type="term" value="P:DIM/DIP cell wall layer assembly"/>
    <property type="evidence" value="ECO:0007669"/>
    <property type="project" value="TreeGrafter"/>
</dbReference>
<dbReference type="GO" id="GO:0031177">
    <property type="term" value="F:phosphopantetheine binding"/>
    <property type="evidence" value="ECO:0007669"/>
    <property type="project" value="InterPro"/>
</dbReference>
<feature type="domain" description="Carrier" evidence="9">
    <location>
        <begin position="1581"/>
        <end position="1658"/>
    </location>
</feature>
<keyword evidence="4" id="KW-0597">Phosphoprotein</keyword>
<dbReference type="EC" id="2.3.1.41" evidence="11"/>